<dbReference type="EMBL" id="CAJHIT010000007">
    <property type="protein sequence ID" value="CAD6502979.1"/>
    <property type="molecule type" value="Genomic_DNA"/>
</dbReference>
<accession>A0A9W4DJM9</accession>
<organism evidence="1 2">
    <name type="scientific">Blumeria graminis f. sp. triticale</name>
    <dbReference type="NCBI Taxonomy" id="1689686"/>
    <lineage>
        <taxon>Eukaryota</taxon>
        <taxon>Fungi</taxon>
        <taxon>Dikarya</taxon>
        <taxon>Ascomycota</taxon>
        <taxon>Pezizomycotina</taxon>
        <taxon>Leotiomycetes</taxon>
        <taxon>Erysiphales</taxon>
        <taxon>Erysiphaceae</taxon>
        <taxon>Blumeria</taxon>
    </lineage>
</organism>
<comment type="caution">
    <text evidence="1">The sequence shown here is derived from an EMBL/GenBank/DDBJ whole genome shotgun (WGS) entry which is preliminary data.</text>
</comment>
<dbReference type="AlphaFoldDB" id="A0A9W4DJM9"/>
<reference evidence="1" key="1">
    <citation type="submission" date="2020-10" db="EMBL/GenBank/DDBJ databases">
        <authorList>
            <person name="Muller C M."/>
        </authorList>
    </citation>
    <scope>NUCLEOTIDE SEQUENCE</scope>
    <source>
        <strain evidence="1">THUN-12</strain>
    </source>
</reference>
<protein>
    <submittedName>
        <fullName evidence="1">BgTH12-02653</fullName>
    </submittedName>
</protein>
<gene>
    <name evidence="1" type="ORF">BGTH12_LOCUS4337</name>
</gene>
<name>A0A9W4DJM9_BLUGR</name>
<evidence type="ECO:0000313" key="1">
    <source>
        <dbReference type="EMBL" id="CAD6502979.1"/>
    </source>
</evidence>
<proteinExistence type="predicted"/>
<sequence>MYYAHPESSPSSRFFLQSDKILFRFLGWGNEYYQVA</sequence>
<evidence type="ECO:0000313" key="2">
    <source>
        <dbReference type="Proteomes" id="UP000683417"/>
    </source>
</evidence>
<dbReference type="Proteomes" id="UP000683417">
    <property type="component" value="Unassembled WGS sequence"/>
</dbReference>